<dbReference type="Pfam" id="PF14244">
    <property type="entry name" value="Retrotran_gag_3"/>
    <property type="match status" value="1"/>
</dbReference>
<dbReference type="AlphaFoldDB" id="A0A1S2XSM8"/>
<sequence>MLDPYFMHPSDNPGLAHVSSSLNNINFHTWSRVMLIALRSRNKSGFVLGTLNRHSNSDRFSIDWGRCNIMVMSWIANSLDLEIAQSIMWMESATGIWKELKDRYYQGLNEQYSLVRSQIMLTDPIPHMSKVFCMLIQQERQFFNPTEEPKFVVALSNSGRSSGCGSSSTGGRTYGSCGRGYKIYSHCNKLGHTVDVCFKKHGYPPNYPRLSSISNNCSSTSQDHDANGSANENIRSDVEVGSLGFTLDQQNALLALLQAYSDSSSTTVNHLQNSSSPISDTGAYHVCFSTNMLQSFKRIAHVSIKLLNGSMVMA</sequence>
<proteinExistence type="predicted"/>
<gene>
    <name evidence="3" type="primary">LOC101505971</name>
</gene>
<protein>
    <submittedName>
        <fullName evidence="3">Uncharacterized protein LOC101505971</fullName>
    </submittedName>
</protein>
<dbReference type="PANTHER" id="PTHR37610:SF97">
    <property type="entry name" value="RETROTRANSPOSON GAG DOMAIN-CONTAINING PROTEIN"/>
    <property type="match status" value="1"/>
</dbReference>
<dbReference type="eggNOG" id="KOG0017">
    <property type="taxonomic scope" value="Eukaryota"/>
</dbReference>
<organism evidence="2 3">
    <name type="scientific">Cicer arietinum</name>
    <name type="common">Chickpea</name>
    <name type="synonym">Garbanzo</name>
    <dbReference type="NCBI Taxonomy" id="3827"/>
    <lineage>
        <taxon>Eukaryota</taxon>
        <taxon>Viridiplantae</taxon>
        <taxon>Streptophyta</taxon>
        <taxon>Embryophyta</taxon>
        <taxon>Tracheophyta</taxon>
        <taxon>Spermatophyta</taxon>
        <taxon>Magnoliopsida</taxon>
        <taxon>eudicotyledons</taxon>
        <taxon>Gunneridae</taxon>
        <taxon>Pentapetalae</taxon>
        <taxon>rosids</taxon>
        <taxon>fabids</taxon>
        <taxon>Fabales</taxon>
        <taxon>Fabaceae</taxon>
        <taxon>Papilionoideae</taxon>
        <taxon>50 kb inversion clade</taxon>
        <taxon>NPAAA clade</taxon>
        <taxon>Hologalegina</taxon>
        <taxon>IRL clade</taxon>
        <taxon>Cicereae</taxon>
        <taxon>Cicer</taxon>
    </lineage>
</organism>
<dbReference type="Proteomes" id="UP000087171">
    <property type="component" value="Chromosome Ca3"/>
</dbReference>
<dbReference type="PANTHER" id="PTHR37610">
    <property type="entry name" value="CCHC-TYPE DOMAIN-CONTAINING PROTEIN"/>
    <property type="match status" value="1"/>
</dbReference>
<evidence type="ECO:0000313" key="2">
    <source>
        <dbReference type="Proteomes" id="UP000087171"/>
    </source>
</evidence>
<dbReference type="GeneID" id="101505971"/>
<reference evidence="2" key="1">
    <citation type="journal article" date="2013" name="Nat. Biotechnol.">
        <title>Draft genome sequence of chickpea (Cicer arietinum) provides a resource for trait improvement.</title>
        <authorList>
            <person name="Varshney R.K."/>
            <person name="Song C."/>
            <person name="Saxena R.K."/>
            <person name="Azam S."/>
            <person name="Yu S."/>
            <person name="Sharpe A.G."/>
            <person name="Cannon S."/>
            <person name="Baek J."/>
            <person name="Rosen B.D."/>
            <person name="Tar'an B."/>
            <person name="Millan T."/>
            <person name="Zhang X."/>
            <person name="Ramsay L.D."/>
            <person name="Iwata A."/>
            <person name="Wang Y."/>
            <person name="Nelson W."/>
            <person name="Farmer A.D."/>
            <person name="Gaur P.M."/>
            <person name="Soderlund C."/>
            <person name="Penmetsa R.V."/>
            <person name="Xu C."/>
            <person name="Bharti A.K."/>
            <person name="He W."/>
            <person name="Winter P."/>
            <person name="Zhao S."/>
            <person name="Hane J.K."/>
            <person name="Carrasquilla-Garcia N."/>
            <person name="Condie J.A."/>
            <person name="Upadhyaya H.D."/>
            <person name="Luo M.C."/>
            <person name="Thudi M."/>
            <person name="Gowda C.L."/>
            <person name="Singh N.P."/>
            <person name="Lichtenzveig J."/>
            <person name="Gali K.K."/>
            <person name="Rubio J."/>
            <person name="Nadarajan N."/>
            <person name="Dolezel J."/>
            <person name="Bansal K.C."/>
            <person name="Xu X."/>
            <person name="Edwards D."/>
            <person name="Zhang G."/>
            <person name="Kahl G."/>
            <person name="Gil J."/>
            <person name="Singh K.B."/>
            <person name="Datta S.K."/>
            <person name="Jackson S.A."/>
            <person name="Wang J."/>
            <person name="Cook D.R."/>
        </authorList>
    </citation>
    <scope>NUCLEOTIDE SEQUENCE [LARGE SCALE GENOMIC DNA]</scope>
    <source>
        <strain evidence="2">cv. CDC Frontier</strain>
    </source>
</reference>
<name>A0A1S2XSM8_CICAR</name>
<evidence type="ECO:0000313" key="3">
    <source>
        <dbReference type="RefSeq" id="XP_004493334.3"/>
    </source>
</evidence>
<reference evidence="3" key="2">
    <citation type="submission" date="2025-08" db="UniProtKB">
        <authorList>
            <consortium name="RefSeq"/>
        </authorList>
    </citation>
    <scope>IDENTIFICATION</scope>
    <source>
        <tissue evidence="3">Etiolated seedlings</tissue>
    </source>
</reference>
<accession>A0A1S2XSM8</accession>
<feature type="domain" description="Retrotransposon Copia-like N-terminal" evidence="1">
    <location>
        <begin position="8"/>
        <end position="51"/>
    </location>
</feature>
<dbReference type="PaxDb" id="3827-XP_004493334.1"/>
<dbReference type="InterPro" id="IPR029472">
    <property type="entry name" value="Copia-like_N"/>
</dbReference>
<keyword evidence="2" id="KW-1185">Reference proteome</keyword>
<evidence type="ECO:0000259" key="1">
    <source>
        <dbReference type="Pfam" id="PF14244"/>
    </source>
</evidence>
<dbReference type="OrthoDB" id="1408296at2759"/>
<dbReference type="RefSeq" id="XP_004493334.3">
    <property type="nucleotide sequence ID" value="XM_004493277.3"/>
</dbReference>
<dbReference type="KEGG" id="cam:101505971"/>